<evidence type="ECO:0000256" key="4">
    <source>
        <dbReference type="ARBA" id="ARBA00023136"/>
    </source>
</evidence>
<dbReference type="KEGG" id="lgi:LOTGIDRAFT_108247"/>
<dbReference type="Proteomes" id="UP000030746">
    <property type="component" value="Unassembled WGS sequence"/>
</dbReference>
<feature type="transmembrane region" description="Helical" evidence="5">
    <location>
        <begin position="255"/>
        <end position="273"/>
    </location>
</feature>
<name>V4B6D0_LOTGI</name>
<keyword evidence="4 5" id="KW-0472">Membrane</keyword>
<sequence length="529" mass="58599">MKFDEIIEILGEFGTYQKRIYYLLCLPTISCAIQMLIPVFILNVPNHRCQLPSVFNDTSYFPQTNRLSFYVNHSIPLDKNGEWEKCDRYDVNLTSYTKESAVDVNATRSDCSKWVYDTTTFVDTFITEQNMICADSIYRSHANMILMAGLLVGAFGFGILSDIIGRKKALLCSVLLHIGGSIATSFAPNYTAFVTIRFITGASNAGSFMSAFVLGVEMVGPSKRTFAGIVIEMFWCIGLFILSMVAFLVRDWSTLQLSLSVPSTLLLIMFWFVPESPRWLVSKNRTEEAEKILRKAAKVNKVELPVKLFDKDTLDDGPQAKVWEMFTSPILLIRSLIIFFNWMVVSMVYYGLGLNVSNLGGDIYVNFTIANIVELVAYFLCLLLLDRMGRKALHCTSMLLGGIACLCTIFPVIYGNSSHEWITITLSMVGKLGASAGFAVIYVFSAELFPTVVRNSAMGVSSFCARIGGMVSPYIADLGALVKGDFGTALPLLVFGGVSVAAGLLSLYLPETLDKNLPESIEDAKYFGR</sequence>
<feature type="transmembrane region" description="Helical" evidence="5">
    <location>
        <begin position="488"/>
        <end position="509"/>
    </location>
</feature>
<feature type="transmembrane region" description="Helical" evidence="5">
    <location>
        <begin position="226"/>
        <end position="249"/>
    </location>
</feature>
<feature type="transmembrane region" description="Helical" evidence="5">
    <location>
        <begin position="421"/>
        <end position="444"/>
    </location>
</feature>
<feature type="transmembrane region" description="Helical" evidence="5">
    <location>
        <begin position="144"/>
        <end position="163"/>
    </location>
</feature>
<evidence type="ECO:0000256" key="5">
    <source>
        <dbReference type="SAM" id="Phobius"/>
    </source>
</evidence>
<keyword evidence="2 5" id="KW-0812">Transmembrane</keyword>
<feature type="transmembrane region" description="Helical" evidence="5">
    <location>
        <begin position="331"/>
        <end position="352"/>
    </location>
</feature>
<feature type="transmembrane region" description="Helical" evidence="5">
    <location>
        <begin position="456"/>
        <end position="476"/>
    </location>
</feature>
<dbReference type="Pfam" id="PF00083">
    <property type="entry name" value="Sugar_tr"/>
    <property type="match status" value="1"/>
</dbReference>
<dbReference type="SUPFAM" id="SSF103473">
    <property type="entry name" value="MFS general substrate transporter"/>
    <property type="match status" value="1"/>
</dbReference>
<dbReference type="HOGENOM" id="CLU_001265_33_4_1"/>
<gene>
    <name evidence="7" type="ORF">LOTGIDRAFT_108247</name>
</gene>
<dbReference type="CDD" id="cd17317">
    <property type="entry name" value="MFS_SLC22"/>
    <property type="match status" value="1"/>
</dbReference>
<dbReference type="EMBL" id="KB203566">
    <property type="protein sequence ID" value="ESO84074.1"/>
    <property type="molecule type" value="Genomic_DNA"/>
</dbReference>
<evidence type="ECO:0000313" key="8">
    <source>
        <dbReference type="Proteomes" id="UP000030746"/>
    </source>
</evidence>
<organism evidence="7 8">
    <name type="scientific">Lottia gigantea</name>
    <name type="common">Giant owl limpet</name>
    <dbReference type="NCBI Taxonomy" id="225164"/>
    <lineage>
        <taxon>Eukaryota</taxon>
        <taxon>Metazoa</taxon>
        <taxon>Spiralia</taxon>
        <taxon>Lophotrochozoa</taxon>
        <taxon>Mollusca</taxon>
        <taxon>Gastropoda</taxon>
        <taxon>Patellogastropoda</taxon>
        <taxon>Lottioidea</taxon>
        <taxon>Lottiidae</taxon>
        <taxon>Lottia</taxon>
    </lineage>
</organism>
<dbReference type="GeneID" id="20230322"/>
<dbReference type="Gene3D" id="1.20.1250.20">
    <property type="entry name" value="MFS general substrate transporter like domains"/>
    <property type="match status" value="1"/>
</dbReference>
<feature type="transmembrane region" description="Helical" evidence="5">
    <location>
        <begin position="364"/>
        <end position="385"/>
    </location>
</feature>
<dbReference type="PROSITE" id="PS50850">
    <property type="entry name" value="MFS"/>
    <property type="match status" value="1"/>
</dbReference>
<comment type="subcellular location">
    <subcellularLocation>
        <location evidence="1">Membrane</location>
        <topology evidence="1">Multi-pass membrane protein</topology>
    </subcellularLocation>
</comment>
<feature type="transmembrane region" description="Helical" evidence="5">
    <location>
        <begin position="170"/>
        <end position="188"/>
    </location>
</feature>
<dbReference type="RefSeq" id="XP_009065202.1">
    <property type="nucleotide sequence ID" value="XM_009066954.1"/>
</dbReference>
<dbReference type="PANTHER" id="PTHR24064">
    <property type="entry name" value="SOLUTE CARRIER FAMILY 22 MEMBER"/>
    <property type="match status" value="1"/>
</dbReference>
<dbReference type="GO" id="GO:0016020">
    <property type="term" value="C:membrane"/>
    <property type="evidence" value="ECO:0007669"/>
    <property type="project" value="UniProtKB-SubCell"/>
</dbReference>
<dbReference type="InterPro" id="IPR005828">
    <property type="entry name" value="MFS_sugar_transport-like"/>
</dbReference>
<feature type="transmembrane region" description="Helical" evidence="5">
    <location>
        <begin position="20"/>
        <end position="42"/>
    </location>
</feature>
<evidence type="ECO:0000256" key="1">
    <source>
        <dbReference type="ARBA" id="ARBA00004141"/>
    </source>
</evidence>
<dbReference type="OrthoDB" id="10021984at2759"/>
<protein>
    <recommendedName>
        <fullName evidence="6">Major facilitator superfamily (MFS) profile domain-containing protein</fullName>
    </recommendedName>
</protein>
<dbReference type="InterPro" id="IPR036259">
    <property type="entry name" value="MFS_trans_sf"/>
</dbReference>
<evidence type="ECO:0000256" key="2">
    <source>
        <dbReference type="ARBA" id="ARBA00022692"/>
    </source>
</evidence>
<evidence type="ECO:0000313" key="7">
    <source>
        <dbReference type="EMBL" id="ESO84074.1"/>
    </source>
</evidence>
<evidence type="ECO:0000256" key="3">
    <source>
        <dbReference type="ARBA" id="ARBA00022989"/>
    </source>
</evidence>
<proteinExistence type="predicted"/>
<dbReference type="CTD" id="20230322"/>
<keyword evidence="8" id="KW-1185">Reference proteome</keyword>
<accession>V4B6D0</accession>
<feature type="domain" description="Major facilitator superfamily (MFS) profile" evidence="6">
    <location>
        <begin position="89"/>
        <end position="514"/>
    </location>
</feature>
<evidence type="ECO:0000259" key="6">
    <source>
        <dbReference type="PROSITE" id="PS50850"/>
    </source>
</evidence>
<dbReference type="AlphaFoldDB" id="V4B6D0"/>
<feature type="transmembrane region" description="Helical" evidence="5">
    <location>
        <begin position="397"/>
        <end position="415"/>
    </location>
</feature>
<dbReference type="InterPro" id="IPR020846">
    <property type="entry name" value="MFS_dom"/>
</dbReference>
<dbReference type="GO" id="GO:0022857">
    <property type="term" value="F:transmembrane transporter activity"/>
    <property type="evidence" value="ECO:0007669"/>
    <property type="project" value="InterPro"/>
</dbReference>
<keyword evidence="3 5" id="KW-1133">Transmembrane helix</keyword>
<reference evidence="7 8" key="1">
    <citation type="journal article" date="2013" name="Nature">
        <title>Insights into bilaterian evolution from three spiralian genomes.</title>
        <authorList>
            <person name="Simakov O."/>
            <person name="Marletaz F."/>
            <person name="Cho S.J."/>
            <person name="Edsinger-Gonzales E."/>
            <person name="Havlak P."/>
            <person name="Hellsten U."/>
            <person name="Kuo D.H."/>
            <person name="Larsson T."/>
            <person name="Lv J."/>
            <person name="Arendt D."/>
            <person name="Savage R."/>
            <person name="Osoegawa K."/>
            <person name="de Jong P."/>
            <person name="Grimwood J."/>
            <person name="Chapman J.A."/>
            <person name="Shapiro H."/>
            <person name="Aerts A."/>
            <person name="Otillar R.P."/>
            <person name="Terry A.Y."/>
            <person name="Boore J.L."/>
            <person name="Grigoriev I.V."/>
            <person name="Lindberg D.R."/>
            <person name="Seaver E.C."/>
            <person name="Weisblat D.A."/>
            <person name="Putnam N.H."/>
            <person name="Rokhsar D.S."/>
        </authorList>
    </citation>
    <scope>NUCLEOTIDE SEQUENCE [LARGE SCALE GENOMIC DNA]</scope>
</reference>
<feature type="transmembrane region" description="Helical" evidence="5">
    <location>
        <begin position="194"/>
        <end position="214"/>
    </location>
</feature>
<dbReference type="OMA" id="CERYSEN"/>